<evidence type="ECO:0000313" key="3">
    <source>
        <dbReference type="Proteomes" id="UP001519460"/>
    </source>
</evidence>
<dbReference type="EMBL" id="JACVVK020000101">
    <property type="protein sequence ID" value="KAK7492668.1"/>
    <property type="molecule type" value="Genomic_DNA"/>
</dbReference>
<organism evidence="2 3">
    <name type="scientific">Batillaria attramentaria</name>
    <dbReference type="NCBI Taxonomy" id="370345"/>
    <lineage>
        <taxon>Eukaryota</taxon>
        <taxon>Metazoa</taxon>
        <taxon>Spiralia</taxon>
        <taxon>Lophotrochozoa</taxon>
        <taxon>Mollusca</taxon>
        <taxon>Gastropoda</taxon>
        <taxon>Caenogastropoda</taxon>
        <taxon>Sorbeoconcha</taxon>
        <taxon>Cerithioidea</taxon>
        <taxon>Batillariidae</taxon>
        <taxon>Batillaria</taxon>
    </lineage>
</organism>
<gene>
    <name evidence="2" type="ORF">BaRGS_00016147</name>
</gene>
<dbReference type="AlphaFoldDB" id="A0ABD0KZI9"/>
<name>A0ABD0KZI9_9CAEN</name>
<feature type="region of interest" description="Disordered" evidence="1">
    <location>
        <begin position="1"/>
        <end position="22"/>
    </location>
</feature>
<evidence type="ECO:0000256" key="1">
    <source>
        <dbReference type="SAM" id="MobiDB-lite"/>
    </source>
</evidence>
<proteinExistence type="predicted"/>
<protein>
    <submittedName>
        <fullName evidence="2">Uncharacterized protein</fullName>
    </submittedName>
</protein>
<evidence type="ECO:0000313" key="2">
    <source>
        <dbReference type="EMBL" id="KAK7492668.1"/>
    </source>
</evidence>
<reference evidence="2 3" key="1">
    <citation type="journal article" date="2023" name="Sci. Data">
        <title>Genome assembly of the Korean intertidal mud-creeper Batillaria attramentaria.</title>
        <authorList>
            <person name="Patra A.K."/>
            <person name="Ho P.T."/>
            <person name="Jun S."/>
            <person name="Lee S.J."/>
            <person name="Kim Y."/>
            <person name="Won Y.J."/>
        </authorList>
    </citation>
    <scope>NUCLEOTIDE SEQUENCE [LARGE SCALE GENOMIC DNA]</scope>
    <source>
        <strain evidence="2">Wonlab-2016</strain>
    </source>
</reference>
<sequence>MPPPKTPGVAAGGPSSAGSGAPLQEVEHVRKMFPETWLWTKTTVTGDTIISSQTHSIRWRGSFTGGRARAQRVPRDVAVDQHLSDVCGGTMTPGVVEGLVVVAYVVLLKRCFRRSPIDIFALCPAINLLPRYVEAKGRGVSVSTDMVTVTTTLQTVPLFQIYADRPRPRPRPLPDVMGRWNPIPMMAMSFNRPPPQPTEILSLVPQLDLQEVEQVRNVFPETWLWRNASVGYLNLHVAWLCSVEEFWFWF</sequence>
<keyword evidence="3" id="KW-1185">Reference proteome</keyword>
<accession>A0ABD0KZI9</accession>
<dbReference type="Proteomes" id="UP001519460">
    <property type="component" value="Unassembled WGS sequence"/>
</dbReference>
<comment type="caution">
    <text evidence="2">The sequence shown here is derived from an EMBL/GenBank/DDBJ whole genome shotgun (WGS) entry which is preliminary data.</text>
</comment>
<feature type="compositionally biased region" description="Low complexity" evidence="1">
    <location>
        <begin position="7"/>
        <end position="22"/>
    </location>
</feature>